<proteinExistence type="predicted"/>
<evidence type="ECO:0000313" key="2">
    <source>
        <dbReference type="Proteomes" id="UP000233332"/>
    </source>
</evidence>
<organism evidence="1 2">
    <name type="scientific">Thalassospira lohafexi</name>
    <dbReference type="NCBI Taxonomy" id="744227"/>
    <lineage>
        <taxon>Bacteria</taxon>
        <taxon>Pseudomonadati</taxon>
        <taxon>Pseudomonadota</taxon>
        <taxon>Alphaproteobacteria</taxon>
        <taxon>Rhodospirillales</taxon>
        <taxon>Thalassospiraceae</taxon>
        <taxon>Thalassospira</taxon>
    </lineage>
</organism>
<dbReference type="RefSeq" id="WP_101304509.1">
    <property type="nucleotide sequence ID" value="NZ_NXGX01000008.1"/>
</dbReference>
<accession>A0A2N3L2P3</accession>
<protein>
    <submittedName>
        <fullName evidence="1">Uncharacterized protein</fullName>
    </submittedName>
</protein>
<dbReference type="EMBL" id="NXGX01000008">
    <property type="protein sequence ID" value="PKR57016.1"/>
    <property type="molecule type" value="Genomic_DNA"/>
</dbReference>
<evidence type="ECO:0000313" key="1">
    <source>
        <dbReference type="EMBL" id="PKR57016.1"/>
    </source>
</evidence>
<dbReference type="AlphaFoldDB" id="A0A2N3L2P3"/>
<comment type="caution">
    <text evidence="1">The sequence shown here is derived from an EMBL/GenBank/DDBJ whole genome shotgun (WGS) entry which is preliminary data.</text>
</comment>
<gene>
    <name evidence="1" type="ORF">COO92_18760</name>
</gene>
<keyword evidence="2" id="KW-1185">Reference proteome</keyword>
<reference evidence="1 2" key="1">
    <citation type="submission" date="2017-09" db="EMBL/GenBank/DDBJ databases">
        <title>Biodiversity and function of Thalassospira species in the particle-attached aromatic-hydrocarbon-degrading consortia from the surface seawater of the China South Sea.</title>
        <authorList>
            <person name="Dong C."/>
            <person name="Lai Q."/>
            <person name="Shao Z."/>
        </authorList>
    </citation>
    <scope>NUCLEOTIDE SEQUENCE [LARGE SCALE GENOMIC DNA]</scope>
    <source>
        <strain evidence="1 2">139Z-12</strain>
    </source>
</reference>
<dbReference type="Proteomes" id="UP000233332">
    <property type="component" value="Unassembled WGS sequence"/>
</dbReference>
<name>A0A2N3L2P3_9PROT</name>
<sequence length="144" mass="15454">MASSHADLIIRIHGIAGARVACRVMASVPFTLLSPSNAAMSLGAGWFGAVVDQVRQEFPNADFKAILDCRGRVSGALAAIETGLNGVIVEPDTPSQFDRLSDLGAQSNCHVALDLPKDSSIYEMGDDVLPDHELDRRLRQHLTD</sequence>